<organism evidence="1 2">
    <name type="scientific">Umezawaea endophytica</name>
    <dbReference type="NCBI Taxonomy" id="1654476"/>
    <lineage>
        <taxon>Bacteria</taxon>
        <taxon>Bacillati</taxon>
        <taxon>Actinomycetota</taxon>
        <taxon>Actinomycetes</taxon>
        <taxon>Pseudonocardiales</taxon>
        <taxon>Pseudonocardiaceae</taxon>
        <taxon>Umezawaea</taxon>
    </lineage>
</organism>
<keyword evidence="2" id="KW-1185">Reference proteome</keyword>
<dbReference type="Proteomes" id="UP001141259">
    <property type="component" value="Unassembled WGS sequence"/>
</dbReference>
<evidence type="ECO:0000313" key="2">
    <source>
        <dbReference type="Proteomes" id="UP001141259"/>
    </source>
</evidence>
<sequence length="185" mass="19075">MRMLRAGVTVLAVFLAAVLVAGLATSSKVKGWASAITMPPTPQELFDMCAMKRRGVTLGPSLTRADGAVVIVIVAEQWSTLCESDDPATMTMLAGGDGVNTAQDPPLTVGPAPACVQDGAECTWWGRVSPAVASVHVTTLDGTAVATAVVESGAFLVTVVGRPLVDEHVVRALDASGGVLFQDTW</sequence>
<dbReference type="AlphaFoldDB" id="A0A9X2VEP5"/>
<dbReference type="RefSeq" id="WP_259620791.1">
    <property type="nucleotide sequence ID" value="NZ_JANYMP010000001.1"/>
</dbReference>
<evidence type="ECO:0000313" key="1">
    <source>
        <dbReference type="EMBL" id="MCS7475266.1"/>
    </source>
</evidence>
<protein>
    <submittedName>
        <fullName evidence="1">Uncharacterized protein</fullName>
    </submittedName>
</protein>
<accession>A0A9X2VEP5</accession>
<gene>
    <name evidence="1" type="ORF">NZH93_00240</name>
</gene>
<name>A0A9X2VEP5_9PSEU</name>
<proteinExistence type="predicted"/>
<comment type="caution">
    <text evidence="1">The sequence shown here is derived from an EMBL/GenBank/DDBJ whole genome shotgun (WGS) entry which is preliminary data.</text>
</comment>
<dbReference type="EMBL" id="JANYMP010000001">
    <property type="protein sequence ID" value="MCS7475266.1"/>
    <property type="molecule type" value="Genomic_DNA"/>
</dbReference>
<reference evidence="1" key="1">
    <citation type="submission" date="2022-08" db="EMBL/GenBank/DDBJ databases">
        <authorList>
            <person name="Tistechok S."/>
            <person name="Samborskyy M."/>
            <person name="Roman I."/>
        </authorList>
    </citation>
    <scope>NUCLEOTIDE SEQUENCE</scope>
    <source>
        <strain evidence="1">DSM 103496</strain>
    </source>
</reference>